<reference evidence="5 6" key="1">
    <citation type="submission" date="2016-10" db="EMBL/GenBank/DDBJ databases">
        <authorList>
            <person name="de Groot N.N."/>
        </authorList>
    </citation>
    <scope>NUCLEOTIDE SEQUENCE [LARGE SCALE GENOMIC DNA]</scope>
    <source>
        <strain evidence="5 6">CGMCC 1.6762</strain>
    </source>
</reference>
<dbReference type="NCBIfam" id="TIGR03998">
    <property type="entry name" value="thiol_BshC"/>
    <property type="match status" value="1"/>
</dbReference>
<evidence type="ECO:0000256" key="1">
    <source>
        <dbReference type="ARBA" id="ARBA00022598"/>
    </source>
</evidence>
<dbReference type="Proteomes" id="UP000198823">
    <property type="component" value="Unassembled WGS sequence"/>
</dbReference>
<name>A0A1G7C5E7_9BACL</name>
<proteinExistence type="inferred from homology"/>
<organism evidence="5 6">
    <name type="scientific">Bhargavaea beijingensis</name>
    <dbReference type="NCBI Taxonomy" id="426756"/>
    <lineage>
        <taxon>Bacteria</taxon>
        <taxon>Bacillati</taxon>
        <taxon>Bacillota</taxon>
        <taxon>Bacilli</taxon>
        <taxon>Bacillales</taxon>
        <taxon>Caryophanaceae</taxon>
        <taxon>Bhargavaea</taxon>
    </lineage>
</organism>
<dbReference type="Pfam" id="PF10079">
    <property type="entry name" value="Rossmann-like_BshC"/>
    <property type="match status" value="1"/>
</dbReference>
<protein>
    <recommendedName>
        <fullName evidence="2">Putative cysteine ligase BshC</fullName>
        <ecNumber evidence="2">6.-.-.-</ecNumber>
    </recommendedName>
</protein>
<dbReference type="EC" id="6.-.-.-" evidence="2"/>
<sequence length="547" mass="61772">MNANGVFDMEFERLDIRPAGKVMDAYLNNPDFIHTYFDYPTDRAGYLSRLEELQNRSFDRAGLASVIRRFMGNAAGLSGKSEAHLQELEEGAQAVVGGQQAGLLTGPLYSVNKALSVIVEARRLREKLGTPVVPVFWIAGEDHDLLEINHVYSISDERPVKRQFPVPFGAKTMASETAFNPADMERFIRGVFRDYGETAYTESLIGTVLGCLEGNSTYTSFFAALMTRLFSDEGLLLLDAADPALRQFEKPYFENMVRRSADIAAGVAETEERFGRDGFDTPLGAEEQDAHLFYVDTGERFLLKREEGRFVNKQAGFSFSEDELAELALAHPERFSNNVVTRPVMQDLVIPVLAFVGGPGEIAYWSLLRPAFREMGIKMPVVVPRQSLTFISRLTENLLEETGLSAGDVLAGMAQEKQRSYIEQVSDRDASGRIDRMEEQLNAGYRELADSLESRGRHVRELVMKNIGFHERQFNYLREKIRESVLLEHETAIRRYDRLQAELLPEGGFQERKYSPFQYMNEYGPHFISDLAAKMSGQPGDHHLVRL</sequence>
<feature type="domain" description="Bacillithiol biosynthesis BshC N-terminal Rossmann-like" evidence="3">
    <location>
        <begin position="9"/>
        <end position="385"/>
    </location>
</feature>
<dbReference type="STRING" id="426756.SAMN04488126_10744"/>
<accession>A0A1G7C5E7</accession>
<dbReference type="InterPro" id="IPR055398">
    <property type="entry name" value="Rossmann-like_BshC"/>
</dbReference>
<dbReference type="GO" id="GO:0016874">
    <property type="term" value="F:ligase activity"/>
    <property type="evidence" value="ECO:0007669"/>
    <property type="project" value="UniProtKB-UniRule"/>
</dbReference>
<feature type="domain" description="Bacillithiol biosynthesis BshC C-terminal coiled-coil" evidence="4">
    <location>
        <begin position="389"/>
        <end position="546"/>
    </location>
</feature>
<dbReference type="AlphaFoldDB" id="A0A1G7C5E7"/>
<dbReference type="HAMAP" id="MF_01867">
    <property type="entry name" value="BshC"/>
    <property type="match status" value="1"/>
</dbReference>
<dbReference type="InterPro" id="IPR011199">
    <property type="entry name" value="Bacillithiol_biosynth_BshC"/>
</dbReference>
<dbReference type="InterPro" id="IPR055399">
    <property type="entry name" value="CC_BshC"/>
</dbReference>
<dbReference type="EMBL" id="FNAR01000007">
    <property type="protein sequence ID" value="SDE34463.1"/>
    <property type="molecule type" value="Genomic_DNA"/>
</dbReference>
<gene>
    <name evidence="2" type="primary">bshC</name>
    <name evidence="5" type="ORF">SAMN04488126_10744</name>
</gene>
<dbReference type="PIRSF" id="PIRSF012535">
    <property type="entry name" value="UCP012535"/>
    <property type="match status" value="1"/>
</dbReference>
<evidence type="ECO:0000313" key="6">
    <source>
        <dbReference type="Proteomes" id="UP000198823"/>
    </source>
</evidence>
<evidence type="ECO:0000259" key="4">
    <source>
        <dbReference type="Pfam" id="PF24850"/>
    </source>
</evidence>
<comment type="similarity">
    <text evidence="2">Belongs to the BshC family.</text>
</comment>
<comment type="function">
    <text evidence="2">Involved in bacillithiol (BSH) biosynthesis. May catalyze the last step of the pathway, the addition of cysteine to glucosamine malate (GlcN-Mal) to generate BSH.</text>
</comment>
<keyword evidence="1 2" id="KW-0436">Ligase</keyword>
<evidence type="ECO:0000313" key="5">
    <source>
        <dbReference type="EMBL" id="SDE34463.1"/>
    </source>
</evidence>
<evidence type="ECO:0000259" key="3">
    <source>
        <dbReference type="Pfam" id="PF10079"/>
    </source>
</evidence>
<dbReference type="OrthoDB" id="9765151at2"/>
<dbReference type="Pfam" id="PF24850">
    <property type="entry name" value="CC_BshC"/>
    <property type="match status" value="1"/>
</dbReference>
<evidence type="ECO:0000256" key="2">
    <source>
        <dbReference type="HAMAP-Rule" id="MF_01867"/>
    </source>
</evidence>